<proteinExistence type="predicted"/>
<dbReference type="RefSeq" id="WP_171708923.1">
    <property type="nucleotide sequence ID" value="NZ_JAAVLW010000002.1"/>
</dbReference>
<accession>A0A7Y4M166</accession>
<sequence length="89" mass="9791">METSKWIMAVLAVAVFVTLANAAMLVRQIVAPARPVYVAKELQKDREFKKAVENIAEGVAQSQDYVDESDVTSIVERCRAIVGGHLKCN</sequence>
<reference evidence="1 2" key="1">
    <citation type="submission" date="2020-03" db="EMBL/GenBank/DDBJ databases">
        <title>Bradyrhizobium diversity isolated from nodules of Muelleranthus trifoliolatus.</title>
        <authorList>
            <person name="Klepa M."/>
            <person name="Helene L."/>
            <person name="Hungria M."/>
        </authorList>
    </citation>
    <scope>NUCLEOTIDE SEQUENCE [LARGE SCALE GENOMIC DNA]</scope>
    <source>
        <strain evidence="1 2">WSM 1744</strain>
    </source>
</reference>
<keyword evidence="2" id="KW-1185">Reference proteome</keyword>
<gene>
    <name evidence="1" type="ORF">HCN50_07280</name>
</gene>
<dbReference type="Proteomes" id="UP000528734">
    <property type="component" value="Unassembled WGS sequence"/>
</dbReference>
<evidence type="ECO:0000313" key="1">
    <source>
        <dbReference type="EMBL" id="NOJ46049.1"/>
    </source>
</evidence>
<evidence type="ECO:0000313" key="2">
    <source>
        <dbReference type="Proteomes" id="UP000528734"/>
    </source>
</evidence>
<organism evidence="1 2">
    <name type="scientific">Bradyrhizobium archetypum</name>
    <dbReference type="NCBI Taxonomy" id="2721160"/>
    <lineage>
        <taxon>Bacteria</taxon>
        <taxon>Pseudomonadati</taxon>
        <taxon>Pseudomonadota</taxon>
        <taxon>Alphaproteobacteria</taxon>
        <taxon>Hyphomicrobiales</taxon>
        <taxon>Nitrobacteraceae</taxon>
        <taxon>Bradyrhizobium</taxon>
    </lineage>
</organism>
<dbReference type="EMBL" id="JAAVLW010000002">
    <property type="protein sequence ID" value="NOJ46049.1"/>
    <property type="molecule type" value="Genomic_DNA"/>
</dbReference>
<dbReference type="AlphaFoldDB" id="A0A7Y4M166"/>
<comment type="caution">
    <text evidence="1">The sequence shown here is derived from an EMBL/GenBank/DDBJ whole genome shotgun (WGS) entry which is preliminary data.</text>
</comment>
<protein>
    <submittedName>
        <fullName evidence="1">Uncharacterized protein</fullName>
    </submittedName>
</protein>
<name>A0A7Y4M166_9BRAD</name>